<feature type="region of interest" description="Disordered" evidence="1">
    <location>
        <begin position="32"/>
        <end position="109"/>
    </location>
</feature>
<sequence length="109" mass="9998">MWVGAVVGDSVDDGVGDGAGGGVGRGVVCCGAGPPSVRPGTATSDTGTAAEDDADADADALGAPLPDAGTPSLPLLRAPEASPSSGTSLTSPVGDTAAPDAPGAAPTAT</sequence>
<evidence type="ECO:0000313" key="2">
    <source>
        <dbReference type="EMBL" id="GGQ94028.1"/>
    </source>
</evidence>
<reference evidence="2" key="1">
    <citation type="journal article" date="2014" name="Int. J. Syst. Evol. Microbiol.">
        <title>Complete genome sequence of Corynebacterium casei LMG S-19264T (=DSM 44701T), isolated from a smear-ripened cheese.</title>
        <authorList>
            <consortium name="US DOE Joint Genome Institute (JGI-PGF)"/>
            <person name="Walter F."/>
            <person name="Albersmeier A."/>
            <person name="Kalinowski J."/>
            <person name="Ruckert C."/>
        </authorList>
    </citation>
    <scope>NUCLEOTIDE SEQUENCE</scope>
    <source>
        <strain evidence="2">JCM 4346</strain>
    </source>
</reference>
<protein>
    <submittedName>
        <fullName evidence="2">Uncharacterized protein</fullName>
    </submittedName>
</protein>
<feature type="compositionally biased region" description="Polar residues" evidence="1">
    <location>
        <begin position="82"/>
        <end position="93"/>
    </location>
</feature>
<dbReference type="AlphaFoldDB" id="A0A918EZI8"/>
<feature type="compositionally biased region" description="Low complexity" evidence="1">
    <location>
        <begin position="94"/>
        <end position="109"/>
    </location>
</feature>
<dbReference type="EMBL" id="BMSX01000001">
    <property type="protein sequence ID" value="GGQ94028.1"/>
    <property type="molecule type" value="Genomic_DNA"/>
</dbReference>
<name>A0A918EZI8_9ACTN</name>
<gene>
    <name evidence="2" type="ORF">GCM10010251_06050</name>
</gene>
<dbReference type="Proteomes" id="UP000658320">
    <property type="component" value="Unassembled WGS sequence"/>
</dbReference>
<organism evidence="2 3">
    <name type="scientific">Streptomyces aurantiogriseus</name>
    <dbReference type="NCBI Taxonomy" id="66870"/>
    <lineage>
        <taxon>Bacteria</taxon>
        <taxon>Bacillati</taxon>
        <taxon>Actinomycetota</taxon>
        <taxon>Actinomycetes</taxon>
        <taxon>Kitasatosporales</taxon>
        <taxon>Streptomycetaceae</taxon>
        <taxon>Streptomyces</taxon>
    </lineage>
</organism>
<feature type="compositionally biased region" description="Low complexity" evidence="1">
    <location>
        <begin position="40"/>
        <end position="49"/>
    </location>
</feature>
<feature type="compositionally biased region" description="Low complexity" evidence="1">
    <location>
        <begin position="59"/>
        <end position="69"/>
    </location>
</feature>
<evidence type="ECO:0000256" key="1">
    <source>
        <dbReference type="SAM" id="MobiDB-lite"/>
    </source>
</evidence>
<keyword evidence="3" id="KW-1185">Reference proteome</keyword>
<accession>A0A918EZI8</accession>
<reference evidence="2" key="2">
    <citation type="submission" date="2020-09" db="EMBL/GenBank/DDBJ databases">
        <authorList>
            <person name="Sun Q."/>
            <person name="Ohkuma M."/>
        </authorList>
    </citation>
    <scope>NUCLEOTIDE SEQUENCE</scope>
    <source>
        <strain evidence="2">JCM 4346</strain>
    </source>
</reference>
<comment type="caution">
    <text evidence="2">The sequence shown here is derived from an EMBL/GenBank/DDBJ whole genome shotgun (WGS) entry which is preliminary data.</text>
</comment>
<proteinExistence type="predicted"/>
<evidence type="ECO:0000313" key="3">
    <source>
        <dbReference type="Proteomes" id="UP000658320"/>
    </source>
</evidence>